<evidence type="ECO:0000313" key="1">
    <source>
        <dbReference type="EMBL" id="EKC64326.1"/>
    </source>
</evidence>
<sequence>MTRLFPALAPVRTDIELVKSLKGLRVAADATLISGGRVIDRQSGEVQFTDGALSGICIFNLSAKAAEYINNGEISLDTALLKALYLATFEATKKWTTTIRDWAQVYGELSIMYEGRLPE</sequence>
<dbReference type="SUPFAM" id="SSF160996">
    <property type="entry name" value="HI0933 insert domain-like"/>
    <property type="match status" value="1"/>
</dbReference>
<dbReference type="AlphaFoldDB" id="K1TYF3"/>
<dbReference type="Gene3D" id="2.40.30.10">
    <property type="entry name" value="Translation factors"/>
    <property type="match status" value="1"/>
</dbReference>
<comment type="caution">
    <text evidence="1">The sequence shown here is derived from an EMBL/GenBank/DDBJ whole genome shotgun (WGS) entry which is preliminary data.</text>
</comment>
<name>K1TYF3_9ZZZZ</name>
<reference evidence="1" key="1">
    <citation type="journal article" date="2013" name="Environ. Microbiol.">
        <title>Microbiota from the distal guts of lean and obese adolescents exhibit partial functional redundancy besides clear differences in community structure.</title>
        <authorList>
            <person name="Ferrer M."/>
            <person name="Ruiz A."/>
            <person name="Lanza F."/>
            <person name="Haange S.B."/>
            <person name="Oberbach A."/>
            <person name="Till H."/>
            <person name="Bargiela R."/>
            <person name="Campoy C."/>
            <person name="Segura M.T."/>
            <person name="Richter M."/>
            <person name="von Bergen M."/>
            <person name="Seifert J."/>
            <person name="Suarez A."/>
        </authorList>
    </citation>
    <scope>NUCLEOTIDE SEQUENCE</scope>
</reference>
<accession>K1TYF3</accession>
<dbReference type="EMBL" id="AJWY01007325">
    <property type="protein sequence ID" value="EKC64326.1"/>
    <property type="molecule type" value="Genomic_DNA"/>
</dbReference>
<gene>
    <name evidence="1" type="ORF">LEA_10880</name>
</gene>
<organism evidence="1">
    <name type="scientific">human gut metagenome</name>
    <dbReference type="NCBI Taxonomy" id="408170"/>
    <lineage>
        <taxon>unclassified sequences</taxon>
        <taxon>metagenomes</taxon>
        <taxon>organismal metagenomes</taxon>
    </lineage>
</organism>
<protein>
    <submittedName>
        <fullName evidence="1">Uncharacterized protein</fullName>
    </submittedName>
</protein>
<proteinExistence type="predicted"/>